<gene>
    <name evidence="3" type="ORF">F6J85_04105</name>
</gene>
<keyword evidence="2" id="KW-0472">Membrane</keyword>
<feature type="compositionally biased region" description="Basic and acidic residues" evidence="1">
    <location>
        <begin position="187"/>
        <end position="204"/>
    </location>
</feature>
<feature type="transmembrane region" description="Helical" evidence="2">
    <location>
        <begin position="104"/>
        <end position="124"/>
    </location>
</feature>
<dbReference type="RefSeq" id="WP_150923946.1">
    <property type="nucleotide sequence ID" value="NZ_CP044232.1"/>
</dbReference>
<protein>
    <submittedName>
        <fullName evidence="3">Uncharacterized protein</fullName>
    </submittedName>
</protein>
<evidence type="ECO:0000313" key="3">
    <source>
        <dbReference type="EMBL" id="QEW02361.1"/>
    </source>
</evidence>
<name>A0A5J6L1V8_9MICO</name>
<feature type="compositionally biased region" description="Pro residues" evidence="1">
    <location>
        <begin position="165"/>
        <end position="178"/>
    </location>
</feature>
<keyword evidence="4" id="KW-1185">Reference proteome</keyword>
<organism evidence="3 4">
    <name type="scientific">Microbacterium lushaniae</name>
    <dbReference type="NCBI Taxonomy" id="2614639"/>
    <lineage>
        <taxon>Bacteria</taxon>
        <taxon>Bacillati</taxon>
        <taxon>Actinomycetota</taxon>
        <taxon>Actinomycetes</taxon>
        <taxon>Micrococcales</taxon>
        <taxon>Microbacteriaceae</taxon>
        <taxon>Microbacterium</taxon>
    </lineage>
</organism>
<dbReference type="AlphaFoldDB" id="A0A5J6L1V8"/>
<keyword evidence="2" id="KW-1133">Transmembrane helix</keyword>
<feature type="compositionally biased region" description="Low complexity" evidence="1">
    <location>
        <begin position="151"/>
        <end position="164"/>
    </location>
</feature>
<feature type="transmembrane region" description="Helical" evidence="2">
    <location>
        <begin position="75"/>
        <end position="98"/>
    </location>
</feature>
<evidence type="ECO:0000256" key="2">
    <source>
        <dbReference type="SAM" id="Phobius"/>
    </source>
</evidence>
<evidence type="ECO:0000313" key="4">
    <source>
        <dbReference type="Proteomes" id="UP000325516"/>
    </source>
</evidence>
<reference evidence="4" key="1">
    <citation type="submission" date="2019-09" db="EMBL/GenBank/DDBJ databases">
        <title>Mumia zhuanghuii sp. nov. isolated from the intestinal contents of plateau pika (Ochotona curzoniae) in the Qinghai-Tibet plateau of China.</title>
        <authorList>
            <person name="Tian Z."/>
        </authorList>
    </citation>
    <scope>NUCLEOTIDE SEQUENCE [LARGE SCALE GENOMIC DNA]</scope>
    <source>
        <strain evidence="4">L-031</strain>
    </source>
</reference>
<proteinExistence type="predicted"/>
<dbReference type="Proteomes" id="UP000325516">
    <property type="component" value="Chromosome"/>
</dbReference>
<keyword evidence="2" id="KW-0812">Transmembrane</keyword>
<dbReference type="EMBL" id="CP044232">
    <property type="protein sequence ID" value="QEW02361.1"/>
    <property type="molecule type" value="Genomic_DNA"/>
</dbReference>
<feature type="region of interest" description="Disordered" evidence="1">
    <location>
        <begin position="142"/>
        <end position="204"/>
    </location>
</feature>
<accession>A0A5J6L1V8</accession>
<sequence>MRAWIIRFASLYVFDVVVLLAIGALVPGVRVGLAALWAGAVLAAATIWLKPLIHRWFRSMAARSAAQRSWLAEKLVQYVVVLGVAAIIWVLLVVFTGVNVRGFVFGWFVPPIFLLIAWAIYDLIDDRIEARAAELYDRATAGRRSTTGPDARGSVPPAPGSAGFAPPPAPGFAPPPAPGSAASAPRPRRDDGLTDEQRRMLDGL</sequence>
<feature type="transmembrane region" description="Helical" evidence="2">
    <location>
        <begin position="12"/>
        <end position="29"/>
    </location>
</feature>
<feature type="transmembrane region" description="Helical" evidence="2">
    <location>
        <begin position="35"/>
        <end position="54"/>
    </location>
</feature>
<dbReference type="KEGG" id="mlz:F6J85_04105"/>
<evidence type="ECO:0000256" key="1">
    <source>
        <dbReference type="SAM" id="MobiDB-lite"/>
    </source>
</evidence>